<reference evidence="2" key="1">
    <citation type="journal article" date="2023" name="Front. Microbiol.">
        <title>Phylogeography and host specificity of Pasteurellaceae pathogenic to sea-farmed fish in the north-east Atlantic.</title>
        <authorList>
            <person name="Gulla S."/>
            <person name="Colquhoun D.J."/>
            <person name="Olsen A.B."/>
            <person name="Spilsberg B."/>
            <person name="Lagesen K."/>
            <person name="Aakesson C.P."/>
            <person name="Strom S."/>
            <person name="Manji F."/>
            <person name="Birkbeck T.H."/>
            <person name="Nilsen H.K."/>
        </authorList>
    </citation>
    <scope>NUCLEOTIDE SEQUENCE</scope>
    <source>
        <strain evidence="2">TW16_20</strain>
    </source>
</reference>
<evidence type="ECO:0000313" key="2">
    <source>
        <dbReference type="EMBL" id="MDP8173156.1"/>
    </source>
</evidence>
<proteinExistence type="predicted"/>
<evidence type="ECO:0000256" key="1">
    <source>
        <dbReference type="SAM" id="MobiDB-lite"/>
    </source>
</evidence>
<gene>
    <name evidence="2" type="ORF">QJU93_07270</name>
</gene>
<feature type="region of interest" description="Disordered" evidence="1">
    <location>
        <begin position="172"/>
        <end position="203"/>
    </location>
</feature>
<dbReference type="EMBL" id="JASAYQ010000011">
    <property type="protein sequence ID" value="MDP8173156.1"/>
    <property type="molecule type" value="Genomic_DNA"/>
</dbReference>
<comment type="caution">
    <text evidence="2">The sequence shown here is derived from an EMBL/GenBank/DDBJ whole genome shotgun (WGS) entry which is preliminary data.</text>
</comment>
<organism evidence="2 3">
    <name type="scientific">Phocoenobacter skyensis</name>
    <dbReference type="NCBI Taxonomy" id="97481"/>
    <lineage>
        <taxon>Bacteria</taxon>
        <taxon>Pseudomonadati</taxon>
        <taxon>Pseudomonadota</taxon>
        <taxon>Gammaproteobacteria</taxon>
        <taxon>Pasteurellales</taxon>
        <taxon>Pasteurellaceae</taxon>
        <taxon>Phocoenobacter</taxon>
    </lineage>
</organism>
<dbReference type="Proteomes" id="UP001236239">
    <property type="component" value="Unassembled WGS sequence"/>
</dbReference>
<evidence type="ECO:0000313" key="3">
    <source>
        <dbReference type="Proteomes" id="UP001236239"/>
    </source>
</evidence>
<name>A0AAJ6NAE9_9PAST</name>
<sequence length="218" mass="25203">METKIACIQCGDSRSLIGFKYIPNKYRCDKCNLEFHLNSADMNIQDITQKQQDSKMNEKKFTQEEIKRIAETTATPKEIAMMRAVLKIAKTKGFEFAQSVIDDEQQRLDFVIASALVPDLQLENIRDKVPQTSLSTELNLEHIDHRLKKVEQAHLNDQKISEIVSQKMKDLNETKKDKQPSQTETLKIPQEEHQTSWQYHDGDSFVSLGQSHVLKDRL</sequence>
<dbReference type="RefSeq" id="WP_306384719.1">
    <property type="nucleotide sequence ID" value="NZ_JASAYN010000006.1"/>
</dbReference>
<protein>
    <submittedName>
        <fullName evidence="2">Uncharacterized protein</fullName>
    </submittedName>
</protein>
<dbReference type="AlphaFoldDB" id="A0AAJ6NAE9"/>
<accession>A0AAJ6NAE9</accession>